<feature type="compositionally biased region" description="Low complexity" evidence="1">
    <location>
        <begin position="431"/>
        <end position="448"/>
    </location>
</feature>
<keyword evidence="3" id="KW-1185">Reference proteome</keyword>
<organism evidence="2 3">
    <name type="scientific">Mycolicibacterium diernhoferi</name>
    <dbReference type="NCBI Taxonomy" id="1801"/>
    <lineage>
        <taxon>Bacteria</taxon>
        <taxon>Bacillati</taxon>
        <taxon>Actinomycetota</taxon>
        <taxon>Actinomycetes</taxon>
        <taxon>Mycobacteriales</taxon>
        <taxon>Mycobacteriaceae</taxon>
        <taxon>Mycolicibacterium</taxon>
    </lineage>
</organism>
<dbReference type="STRING" id="1801.BRW64_04240"/>
<proteinExistence type="predicted"/>
<dbReference type="Proteomes" id="UP000220340">
    <property type="component" value="Unassembled WGS sequence"/>
</dbReference>
<reference evidence="2 3" key="1">
    <citation type="submission" date="2017-10" db="EMBL/GenBank/DDBJ databases">
        <title>The new phylogeny of genus Mycobacterium.</title>
        <authorList>
            <person name="Tortoli E."/>
            <person name="Trovato A."/>
            <person name="Cirillo D.M."/>
        </authorList>
    </citation>
    <scope>NUCLEOTIDE SEQUENCE [LARGE SCALE GENOMIC DNA]</scope>
    <source>
        <strain evidence="2 3">IP141170001</strain>
    </source>
</reference>
<gene>
    <name evidence="2" type="ORF">CRI78_03805</name>
</gene>
<feature type="compositionally biased region" description="Basic and acidic residues" evidence="1">
    <location>
        <begin position="457"/>
        <end position="472"/>
    </location>
</feature>
<feature type="compositionally biased region" description="Acidic residues" evidence="1">
    <location>
        <begin position="373"/>
        <end position="410"/>
    </location>
</feature>
<evidence type="ECO:0000313" key="3">
    <source>
        <dbReference type="Proteomes" id="UP000220340"/>
    </source>
</evidence>
<comment type="caution">
    <text evidence="2">The sequence shown here is derived from an EMBL/GenBank/DDBJ whole genome shotgun (WGS) entry which is preliminary data.</text>
</comment>
<evidence type="ECO:0000313" key="2">
    <source>
        <dbReference type="EMBL" id="PEG55760.1"/>
    </source>
</evidence>
<sequence length="519" mass="52908">MEPGREFCTAPSSSAPSKKKLLVASVAITGASVMAVSPMASNAPALQSAQHAAAVAQQRAVELAAFENPLVVLNETFSKAFGHLSNRGREVSTTLGPNLSTLLGNAQLQRELATALFNPFTTIPAVLNNLGEHRQTLITGIQGSIAGNAAHNAKLPGVIQNSLTNLFRGQFTESFAYLNDWFIFGLGESGWPLYPSLEIPGEVARAIGAPAIGAVLDAMFVGDTTLAGYPHAILVPYVSAIFRFTDSLDEIRASIVAGDLASAVSHVVNLPAKVVGAFLNGYRPTIAPEWSVFPGLLSEGGTLDGFFVQYPKLFADALRNLNAPRSAQTAVPELSRVSSPAVAAEADTVTLSLDTGSGGGTPVQQVVAVGDADEDAADESVTEDTADESVTEDTATEDAADPAAETETEPAADATAGDEAGTEPDDKTDAETGAGSDTGADGKAADTAAEAEADDAADAKEEKKAAKAEQKAAKAQARAAAKAAQRAAAKADRTSDGNTGGSGSGESDSGSGSSGSDSE</sequence>
<accession>A0A1Q4HJ30</accession>
<feature type="compositionally biased region" description="Low complexity" evidence="1">
    <location>
        <begin position="473"/>
        <end position="488"/>
    </location>
</feature>
<evidence type="ECO:0000256" key="1">
    <source>
        <dbReference type="SAM" id="MobiDB-lite"/>
    </source>
</evidence>
<dbReference type="EMBL" id="PDCR01000004">
    <property type="protein sequence ID" value="PEG55760.1"/>
    <property type="molecule type" value="Genomic_DNA"/>
</dbReference>
<feature type="region of interest" description="Disordered" evidence="1">
    <location>
        <begin position="373"/>
        <end position="519"/>
    </location>
</feature>
<protein>
    <recommendedName>
        <fullName evidence="4">PE-PGRS family protein</fullName>
    </recommendedName>
</protein>
<name>A0A1Q4HJ30_9MYCO</name>
<feature type="compositionally biased region" description="Low complexity" evidence="1">
    <location>
        <begin position="505"/>
        <end position="519"/>
    </location>
</feature>
<dbReference type="AlphaFoldDB" id="A0A1Q4HJ30"/>
<evidence type="ECO:0008006" key="4">
    <source>
        <dbReference type="Google" id="ProtNLM"/>
    </source>
</evidence>